<dbReference type="CDD" id="cd00401">
    <property type="entry name" value="SAHH"/>
    <property type="match status" value="1"/>
</dbReference>
<dbReference type="SMART" id="SM00996">
    <property type="entry name" value="AdoHcyase"/>
    <property type="match status" value="1"/>
</dbReference>
<dbReference type="InterPro" id="IPR020082">
    <property type="entry name" value="S-Ado-L-homoCys_hydrolase_CS"/>
</dbReference>
<evidence type="ECO:0000256" key="5">
    <source>
        <dbReference type="HAMAP-Rule" id="MF_00563"/>
    </source>
</evidence>
<dbReference type="GO" id="GO:0006730">
    <property type="term" value="P:one-carbon metabolic process"/>
    <property type="evidence" value="ECO:0007669"/>
    <property type="project" value="UniProtKB-UniRule"/>
</dbReference>
<dbReference type="InterPro" id="IPR042172">
    <property type="entry name" value="Adenosylhomocyst_ase-like_sf"/>
</dbReference>
<comment type="cofactor">
    <cofactor evidence="5 7 8">
        <name>NAD(+)</name>
        <dbReference type="ChEBI" id="CHEBI:57540"/>
    </cofactor>
    <text evidence="5 7 8">Binds 1 NAD(+) per subunit.</text>
</comment>
<dbReference type="GO" id="GO:0071269">
    <property type="term" value="P:L-homocysteine biosynthetic process"/>
    <property type="evidence" value="ECO:0007669"/>
    <property type="project" value="UniProtKB-UniRule"/>
</dbReference>
<dbReference type="RefSeq" id="WP_208674467.1">
    <property type="nucleotide sequence ID" value="NZ_CP030139.2"/>
</dbReference>
<feature type="binding site" evidence="5 7">
    <location>
        <position position="245"/>
    </location>
    <ligand>
        <name>NAD(+)</name>
        <dbReference type="ChEBI" id="CHEBI:57540"/>
    </ligand>
</feature>
<dbReference type="InterPro" id="IPR015878">
    <property type="entry name" value="Ado_hCys_hydrolase_NAD-bd"/>
</dbReference>
<keyword evidence="2 5" id="KW-0554">One-carbon metabolism</keyword>
<dbReference type="EMBL" id="CP030139">
    <property type="protein sequence ID" value="AZB73541.1"/>
    <property type="molecule type" value="Genomic_DNA"/>
</dbReference>
<feature type="binding site" evidence="5 6">
    <location>
        <position position="158"/>
    </location>
    <ligand>
        <name>substrate</name>
    </ligand>
</feature>
<dbReference type="InterPro" id="IPR000043">
    <property type="entry name" value="Adenosylhomocysteinase-like"/>
</dbReference>
<feature type="binding site" evidence="7">
    <location>
        <begin position="224"/>
        <end position="229"/>
    </location>
    <ligand>
        <name>NAD(+)</name>
        <dbReference type="ChEBI" id="CHEBI:57540"/>
    </ligand>
</feature>
<dbReference type="NCBIfam" id="TIGR00936">
    <property type="entry name" value="ahcY"/>
    <property type="match status" value="1"/>
</dbReference>
<dbReference type="PANTHER" id="PTHR23420">
    <property type="entry name" value="ADENOSYLHOMOCYSTEINASE"/>
    <property type="match status" value="1"/>
</dbReference>
<dbReference type="Pfam" id="PF05221">
    <property type="entry name" value="AdoHcyase"/>
    <property type="match status" value="2"/>
</dbReference>
<dbReference type="PROSITE" id="PS00738">
    <property type="entry name" value="ADOHCYASE_1"/>
    <property type="match status" value="1"/>
</dbReference>
<feature type="binding site" evidence="5 6">
    <location>
        <position position="188"/>
    </location>
    <ligand>
        <name>substrate</name>
    </ligand>
</feature>
<dbReference type="SUPFAM" id="SSF51735">
    <property type="entry name" value="NAD(P)-binding Rossmann-fold domains"/>
    <property type="match status" value="1"/>
</dbReference>
<evidence type="ECO:0000256" key="1">
    <source>
        <dbReference type="ARBA" id="ARBA00007122"/>
    </source>
</evidence>
<feature type="binding site" evidence="5">
    <location>
        <begin position="222"/>
        <end position="227"/>
    </location>
    <ligand>
        <name>NAD(+)</name>
        <dbReference type="ChEBI" id="CHEBI:57540"/>
    </ligand>
</feature>
<dbReference type="SUPFAM" id="SSF52283">
    <property type="entry name" value="Formate/glycerate dehydrogenase catalytic domain-like"/>
    <property type="match status" value="1"/>
</dbReference>
<protein>
    <recommendedName>
        <fullName evidence="5">Adenosylhomocysteinase</fullName>
        <ecNumber evidence="5">3.13.2.1</ecNumber>
    </recommendedName>
    <alternativeName>
        <fullName evidence="5">S-adenosyl-L-homocysteine hydrolase</fullName>
        <shortName evidence="5">AdoHcyase</shortName>
    </alternativeName>
</protein>
<evidence type="ECO:0000256" key="6">
    <source>
        <dbReference type="PIRSR" id="PIRSR001109-1"/>
    </source>
</evidence>
<evidence type="ECO:0000259" key="10">
    <source>
        <dbReference type="SMART" id="SM00997"/>
    </source>
</evidence>
<reference evidence="11 12" key="1">
    <citation type="journal article" date="2018" name="Sci. Rep.">
        <title>Genome Features and Biochemical Characteristics of a Robust, Fast Growing and Naturally Transformable Cyanobacterium Synechococcus elongatus PCC 11801 Isolated from India.</title>
        <authorList>
            <person name="Jaiswal D."/>
            <person name="Sengupta A."/>
            <person name="Sohoni S."/>
            <person name="Sengupta S."/>
            <person name="Phadnavis A.G."/>
            <person name="Pakrasi H.B."/>
            <person name="Wangikar P.P."/>
        </authorList>
    </citation>
    <scope>NUCLEOTIDE SEQUENCE [LARGE SCALE GENOMIC DNA]</scope>
    <source>
        <strain evidence="11 12">PCC 11801</strain>
    </source>
</reference>
<dbReference type="Proteomes" id="UP000267249">
    <property type="component" value="Chromosome"/>
</dbReference>
<feature type="binding site" evidence="7">
    <location>
        <position position="355"/>
    </location>
    <ligand>
        <name>NAD(+)</name>
        <dbReference type="ChEBI" id="CHEBI:57540"/>
    </ligand>
</feature>
<organism evidence="11 12">
    <name type="scientific">Synechococcus elongatus PCC 11801</name>
    <dbReference type="NCBI Taxonomy" id="2219813"/>
    <lineage>
        <taxon>Bacteria</taxon>
        <taxon>Bacillati</taxon>
        <taxon>Cyanobacteriota</taxon>
        <taxon>Cyanophyceae</taxon>
        <taxon>Synechococcales</taxon>
        <taxon>Synechococcaceae</taxon>
        <taxon>Synechococcus</taxon>
    </lineage>
</organism>
<feature type="binding site" evidence="5 6">
    <location>
        <position position="192"/>
    </location>
    <ligand>
        <name>substrate</name>
    </ligand>
</feature>
<comment type="pathway">
    <text evidence="5 8">Amino-acid biosynthesis; L-homocysteine biosynthesis; L-homocysteine from S-adenosyl-L-homocysteine: step 1/1.</text>
</comment>
<feature type="binding site" evidence="5 7">
    <location>
        <begin position="159"/>
        <end position="161"/>
    </location>
    <ligand>
        <name>NAD(+)</name>
        <dbReference type="ChEBI" id="CHEBI:57540"/>
    </ligand>
</feature>
<dbReference type="SMART" id="SM00997">
    <property type="entry name" value="AdoHcyase_NAD"/>
    <property type="match status" value="1"/>
</dbReference>
<evidence type="ECO:0000313" key="12">
    <source>
        <dbReference type="Proteomes" id="UP000267249"/>
    </source>
</evidence>
<dbReference type="GO" id="GO:0033353">
    <property type="term" value="P:S-adenosylmethionine cycle"/>
    <property type="evidence" value="ECO:0007669"/>
    <property type="project" value="TreeGrafter"/>
</dbReference>
<keyword evidence="3 5" id="KW-0378">Hydrolase</keyword>
<feature type="binding site" evidence="5 7">
    <location>
        <begin position="301"/>
        <end position="303"/>
    </location>
    <ligand>
        <name>NAD(+)</name>
        <dbReference type="ChEBI" id="CHEBI:57540"/>
    </ligand>
</feature>
<dbReference type="Gene3D" id="3.40.50.720">
    <property type="entry name" value="NAD(P)-binding Rossmann-like Domain"/>
    <property type="match status" value="1"/>
</dbReference>
<sequence>MTAATIAPISYEVKDLSLAPLGKQRIEWAAREMPVIRLIRDRFAAEKPLDGIRLVACCHVTTETANLAIALKAGGADAILIASNPLSTQDDVAASLVADYGIPVFAIKGEDNETYHRHVQIALDHKPQVIIDDGCDVVATLVQERPQQLPDVIGTTEETTTGIVRLRAMLRDGVLTFPAMNVNDAETKHFFDNRYGTGQSTLDGIIRATNILLAGKTIVVAGYGWCGKGTAMRAAGMGANVIVTEIDPVKAIEAVMDGFRVLPMAEAAPLGDLFVTVTGNKHVIRKEHFAAMKDGAIVCNSGHFDIEIDIAGLKTLSSDVRTVRPFTEEYRLASGKSVIVLGEGRLVNLAAAEGHPSAVMDMSFANQALAVEHLVSNRGQLEPGIHSIPEDLDRQIATLKLQAMGIVIDSLTDDQTTYINSWTSGT</sequence>
<evidence type="ECO:0000256" key="4">
    <source>
        <dbReference type="ARBA" id="ARBA00023027"/>
    </source>
</evidence>
<keyword evidence="5" id="KW-0963">Cytoplasm</keyword>
<feature type="binding site" evidence="5">
    <location>
        <position position="193"/>
    </location>
    <ligand>
        <name>NAD(+)</name>
        <dbReference type="ChEBI" id="CHEBI:57540"/>
    </ligand>
</feature>
<dbReference type="PROSITE" id="PS00739">
    <property type="entry name" value="ADOHCYASE_2"/>
    <property type="match status" value="1"/>
</dbReference>
<accession>A0AAN1UVD9</accession>
<dbReference type="NCBIfam" id="NF004005">
    <property type="entry name" value="PRK05476.2-3"/>
    <property type="match status" value="1"/>
</dbReference>
<dbReference type="GO" id="GO:0004013">
    <property type="term" value="F:adenosylhomocysteinase activity"/>
    <property type="evidence" value="ECO:0007669"/>
    <property type="project" value="UniProtKB-UniRule"/>
</dbReference>
<comment type="similarity">
    <text evidence="1 5 9">Belongs to the adenosylhomocysteinase family.</text>
</comment>
<gene>
    <name evidence="5 11" type="primary">ahcY</name>
    <name evidence="11" type="ORF">DOP62_13230</name>
</gene>
<comment type="function">
    <text evidence="5">May play a key role in the regulation of the intracellular concentration of adenosylhomocysteine.</text>
</comment>
<comment type="catalytic activity">
    <reaction evidence="5 8">
        <text>S-adenosyl-L-homocysteine + H2O = L-homocysteine + adenosine</text>
        <dbReference type="Rhea" id="RHEA:21708"/>
        <dbReference type="ChEBI" id="CHEBI:15377"/>
        <dbReference type="ChEBI" id="CHEBI:16335"/>
        <dbReference type="ChEBI" id="CHEBI:57856"/>
        <dbReference type="ChEBI" id="CHEBI:58199"/>
        <dbReference type="EC" id="3.13.2.1"/>
    </reaction>
</comment>
<dbReference type="GO" id="GO:0005829">
    <property type="term" value="C:cytosol"/>
    <property type="evidence" value="ECO:0007669"/>
    <property type="project" value="TreeGrafter"/>
</dbReference>
<evidence type="ECO:0000256" key="8">
    <source>
        <dbReference type="RuleBase" id="RU000548"/>
    </source>
</evidence>
<comment type="subcellular location">
    <subcellularLocation>
        <location evidence="5">Cytoplasm</location>
    </subcellularLocation>
</comment>
<dbReference type="EC" id="3.13.2.1" evidence="5"/>
<dbReference type="HAMAP" id="MF_00563">
    <property type="entry name" value="AdoHcyase"/>
    <property type="match status" value="1"/>
</dbReference>
<feature type="domain" description="S-adenosyl-L-homocysteine hydrolase NAD binding" evidence="10">
    <location>
        <begin position="193"/>
        <end position="354"/>
    </location>
</feature>
<feature type="binding site" evidence="5 6">
    <location>
        <position position="133"/>
    </location>
    <ligand>
        <name>substrate</name>
    </ligand>
</feature>
<feature type="binding site" evidence="5">
    <location>
        <position position="280"/>
    </location>
    <ligand>
        <name>NAD(+)</name>
        <dbReference type="ChEBI" id="CHEBI:57540"/>
    </ligand>
</feature>
<evidence type="ECO:0000256" key="2">
    <source>
        <dbReference type="ARBA" id="ARBA00022563"/>
    </source>
</evidence>
<dbReference type="PANTHER" id="PTHR23420:SF0">
    <property type="entry name" value="ADENOSYLHOMOCYSTEINASE"/>
    <property type="match status" value="1"/>
</dbReference>
<dbReference type="Gene3D" id="3.40.50.1480">
    <property type="entry name" value="Adenosylhomocysteinase-like"/>
    <property type="match status" value="1"/>
</dbReference>
<dbReference type="AlphaFoldDB" id="A0AAN1UVD9"/>
<feature type="binding site" evidence="5 7">
    <location>
        <position position="348"/>
    </location>
    <ligand>
        <name>NAD(+)</name>
        <dbReference type="ChEBI" id="CHEBI:57540"/>
    </ligand>
</feature>
<keyword evidence="4 5" id="KW-0520">NAD</keyword>
<feature type="binding site" evidence="5 6">
    <location>
        <position position="61"/>
    </location>
    <ligand>
        <name>substrate</name>
    </ligand>
</feature>
<evidence type="ECO:0000256" key="7">
    <source>
        <dbReference type="PIRSR" id="PIRSR001109-2"/>
    </source>
</evidence>
<dbReference type="FunFam" id="3.40.50.720:FF:000004">
    <property type="entry name" value="Adenosylhomocysteinase"/>
    <property type="match status" value="1"/>
</dbReference>
<dbReference type="Pfam" id="PF00670">
    <property type="entry name" value="AdoHcyase_NAD"/>
    <property type="match status" value="1"/>
</dbReference>
<evidence type="ECO:0000256" key="9">
    <source>
        <dbReference type="RuleBase" id="RU004166"/>
    </source>
</evidence>
<evidence type="ECO:0000256" key="3">
    <source>
        <dbReference type="ARBA" id="ARBA00022801"/>
    </source>
</evidence>
<evidence type="ECO:0000313" key="11">
    <source>
        <dbReference type="EMBL" id="AZB73541.1"/>
    </source>
</evidence>
<proteinExistence type="inferred from homology"/>
<dbReference type="InterPro" id="IPR036291">
    <property type="entry name" value="NAD(P)-bd_dom_sf"/>
</dbReference>
<name>A0AAN1UVD9_SYNEL</name>
<dbReference type="PIRSF" id="PIRSF001109">
    <property type="entry name" value="Ad_hcy_hydrolase"/>
    <property type="match status" value="1"/>
</dbReference>